<proteinExistence type="predicted"/>
<dbReference type="GeneID" id="93026586"/>
<dbReference type="Proteomes" id="UP000494125">
    <property type="component" value="Unassembled WGS sequence"/>
</dbReference>
<keyword evidence="1" id="KW-0732">Signal</keyword>
<protein>
    <recommendedName>
        <fullName evidence="4">Aspartate carbamoyltransferase</fullName>
    </recommendedName>
</protein>
<name>A0A6P2IUB9_9BURK</name>
<feature type="signal peptide" evidence="1">
    <location>
        <begin position="1"/>
        <end position="20"/>
    </location>
</feature>
<sequence>MKKIMTAAAGALIGVSIAVAGEPEQTTSHEDMMSNHDMTSHRAEVARKGATVMPFDLARTTHFFDDTGSGGIETITANDKHDTRQVALIRSHLAIEAQRFRRGDFADPAAIHGHDMAGLAILTRAGEKLHIEYRSLPSGASLTYASNDPDVIAAVHAWFAAQRSDHAAHSHLPK</sequence>
<evidence type="ECO:0000256" key="1">
    <source>
        <dbReference type="SAM" id="SignalP"/>
    </source>
</evidence>
<organism evidence="2 3">
    <name type="scientific">Burkholderia diffusa</name>
    <dbReference type="NCBI Taxonomy" id="488732"/>
    <lineage>
        <taxon>Bacteria</taxon>
        <taxon>Pseudomonadati</taxon>
        <taxon>Pseudomonadota</taxon>
        <taxon>Betaproteobacteria</taxon>
        <taxon>Burkholderiales</taxon>
        <taxon>Burkholderiaceae</taxon>
        <taxon>Burkholderia</taxon>
        <taxon>Burkholderia cepacia complex</taxon>
    </lineage>
</organism>
<evidence type="ECO:0000313" key="2">
    <source>
        <dbReference type="EMBL" id="VWB34483.1"/>
    </source>
</evidence>
<dbReference type="RefSeq" id="WP_151048578.1">
    <property type="nucleotide sequence ID" value="NZ_CABVPN010000006.1"/>
</dbReference>
<dbReference type="EMBL" id="CABVPN010000006">
    <property type="protein sequence ID" value="VWB34483.1"/>
    <property type="molecule type" value="Genomic_DNA"/>
</dbReference>
<accession>A0A6P2IUB9</accession>
<evidence type="ECO:0008006" key="4">
    <source>
        <dbReference type="Google" id="ProtNLM"/>
    </source>
</evidence>
<dbReference type="AlphaFoldDB" id="A0A6P2IUB9"/>
<reference evidence="2 3" key="1">
    <citation type="submission" date="2019-09" db="EMBL/GenBank/DDBJ databases">
        <authorList>
            <person name="Depoorter E."/>
        </authorList>
    </citation>
    <scope>NUCLEOTIDE SEQUENCE [LARGE SCALE GENOMIC DNA]</scope>
    <source>
        <strain evidence="2">LMG 24065</strain>
    </source>
</reference>
<gene>
    <name evidence="2" type="ORF">BDI24065_01505</name>
</gene>
<evidence type="ECO:0000313" key="3">
    <source>
        <dbReference type="Proteomes" id="UP000494125"/>
    </source>
</evidence>
<keyword evidence="3" id="KW-1185">Reference proteome</keyword>
<feature type="chain" id="PRO_5026793823" description="Aspartate carbamoyltransferase" evidence="1">
    <location>
        <begin position="21"/>
        <end position="174"/>
    </location>
</feature>